<gene>
    <name evidence="1" type="ORF">UFOPK1835_02139</name>
</gene>
<reference evidence="1" key="1">
    <citation type="submission" date="2020-05" db="EMBL/GenBank/DDBJ databases">
        <authorList>
            <person name="Chiriac C."/>
            <person name="Salcher M."/>
            <person name="Ghai R."/>
            <person name="Kavagutti S V."/>
        </authorList>
    </citation>
    <scope>NUCLEOTIDE SEQUENCE</scope>
</reference>
<sequence length="82" mass="8607">MRACAASIIGWRGKVGTTAVPSSMPGTSRDAMARAVSVSRPKICGIHAEAKPASAIAFTSSIAASTVRGWANIPSFMSWLRW</sequence>
<protein>
    <submittedName>
        <fullName evidence="1">Unannotated protein</fullName>
    </submittedName>
</protein>
<name>A0A6J6INN5_9ZZZZ</name>
<dbReference type="AlphaFoldDB" id="A0A6J6INN5"/>
<proteinExistence type="predicted"/>
<organism evidence="1">
    <name type="scientific">freshwater metagenome</name>
    <dbReference type="NCBI Taxonomy" id="449393"/>
    <lineage>
        <taxon>unclassified sequences</taxon>
        <taxon>metagenomes</taxon>
        <taxon>ecological metagenomes</taxon>
    </lineage>
</organism>
<evidence type="ECO:0000313" key="1">
    <source>
        <dbReference type="EMBL" id="CAB4625943.1"/>
    </source>
</evidence>
<dbReference type="EMBL" id="CAEZUP010000150">
    <property type="protein sequence ID" value="CAB4625943.1"/>
    <property type="molecule type" value="Genomic_DNA"/>
</dbReference>
<accession>A0A6J6INN5</accession>